<dbReference type="Gene3D" id="3.40.30.10">
    <property type="entry name" value="Glutaredoxin"/>
    <property type="match status" value="1"/>
</dbReference>
<dbReference type="PANTHER" id="PTHR43601:SF3">
    <property type="entry name" value="THIOREDOXIN, MITOCHONDRIAL"/>
    <property type="match status" value="1"/>
</dbReference>
<evidence type="ECO:0000256" key="1">
    <source>
        <dbReference type="SAM" id="SignalP"/>
    </source>
</evidence>
<dbReference type="PANTHER" id="PTHR43601">
    <property type="entry name" value="THIOREDOXIN, MITOCHONDRIAL"/>
    <property type="match status" value="1"/>
</dbReference>
<dbReference type="SUPFAM" id="SSF52833">
    <property type="entry name" value="Thioredoxin-like"/>
    <property type="match status" value="1"/>
</dbReference>
<dbReference type="RefSeq" id="WP_409355401.1">
    <property type="nucleotide sequence ID" value="NZ_JBJXVJ010000001.1"/>
</dbReference>
<proteinExistence type="predicted"/>
<gene>
    <name evidence="3" type="ORF">ACKW6Q_01310</name>
</gene>
<feature type="chain" id="PRO_5046167406" evidence="1">
    <location>
        <begin position="19"/>
        <end position="386"/>
    </location>
</feature>
<dbReference type="InterPro" id="IPR012336">
    <property type="entry name" value="Thioredoxin-like_fold"/>
</dbReference>
<keyword evidence="1" id="KW-0732">Signal</keyword>
<evidence type="ECO:0000313" key="3">
    <source>
        <dbReference type="EMBL" id="MFN1215597.1"/>
    </source>
</evidence>
<evidence type="ECO:0000259" key="2">
    <source>
        <dbReference type="PROSITE" id="PS51352"/>
    </source>
</evidence>
<dbReference type="InterPro" id="IPR013766">
    <property type="entry name" value="Thioredoxin_domain"/>
</dbReference>
<protein>
    <submittedName>
        <fullName evidence="3">Thioredoxin family protein</fullName>
    </submittedName>
</protein>
<dbReference type="EMBL" id="JBJXVJ010000001">
    <property type="protein sequence ID" value="MFN1215597.1"/>
    <property type="molecule type" value="Genomic_DNA"/>
</dbReference>
<reference evidence="3 4" key="1">
    <citation type="submission" date="2024-12" db="EMBL/GenBank/DDBJ databases">
        <title>Draft genome sequence of Chryseobacterium kwangjuense AG447.</title>
        <authorList>
            <person name="Cheptsov V.S."/>
            <person name="Belov A."/>
            <person name="Zavarzina A.G."/>
        </authorList>
    </citation>
    <scope>NUCLEOTIDE SEQUENCE [LARGE SCALE GENOMIC DNA]</scope>
    <source>
        <strain evidence="3 4">AG447</strain>
    </source>
</reference>
<dbReference type="InterPro" id="IPR036249">
    <property type="entry name" value="Thioredoxin-like_sf"/>
</dbReference>
<dbReference type="Proteomes" id="UP001634154">
    <property type="component" value="Unassembled WGS sequence"/>
</dbReference>
<name>A0ABW9JYK8_9FLAO</name>
<keyword evidence="4" id="KW-1185">Reference proteome</keyword>
<comment type="caution">
    <text evidence="3">The sequence shown here is derived from an EMBL/GenBank/DDBJ whole genome shotgun (WGS) entry which is preliminary data.</text>
</comment>
<feature type="signal peptide" evidence="1">
    <location>
        <begin position="1"/>
        <end position="18"/>
    </location>
</feature>
<sequence length="386" mass="44191">MKKLAIFSSVFIGILAFAQGIKFEDSNFSAVLAKAKKENKLVFVDAYASWCGPCKLMVKNIFPLQNVGDFYNSHFVNAKIDMEKGEGIGLAKKYNVKVFPTYLFINGDGEEVHRTLGYVEEKDFIQFAKDAEDPSKRLTSLKKKFEGGENNPEFLKNLATLTMYNDSEFAAKVFDRYFQQKTTMDQEDVQLLLTATQSTESPLYKIFQTRKAEIVKIFPEDRYAKFDKNVKINTVIKKSYNADTKSWNDSYYLTESQKFLTKEESEKILKRAKASRALKDKDIPTYEKLMLEMYKDYSTASSEELNSLAWNFFENVSNKSSLEQAVAWAQESVKKSENYANTDTLANLYNKIGDKKNAKIWAEKSVQLAKTEGQDSTDTEKLLKSL</sequence>
<evidence type="ECO:0000313" key="4">
    <source>
        <dbReference type="Proteomes" id="UP001634154"/>
    </source>
</evidence>
<dbReference type="PROSITE" id="PS51352">
    <property type="entry name" value="THIOREDOXIN_2"/>
    <property type="match status" value="1"/>
</dbReference>
<organism evidence="3 4">
    <name type="scientific">Chryseobacterium kwangjuense</name>
    <dbReference type="NCBI Taxonomy" id="267125"/>
    <lineage>
        <taxon>Bacteria</taxon>
        <taxon>Pseudomonadati</taxon>
        <taxon>Bacteroidota</taxon>
        <taxon>Flavobacteriia</taxon>
        <taxon>Flavobacteriales</taxon>
        <taxon>Weeksellaceae</taxon>
        <taxon>Chryseobacterium group</taxon>
        <taxon>Chryseobacterium</taxon>
    </lineage>
</organism>
<dbReference type="Pfam" id="PF13098">
    <property type="entry name" value="Thioredoxin_2"/>
    <property type="match status" value="1"/>
</dbReference>
<feature type="domain" description="Thioredoxin" evidence="2">
    <location>
        <begin position="12"/>
        <end position="133"/>
    </location>
</feature>
<accession>A0ABW9JYK8</accession>